<feature type="region of interest" description="Disordered" evidence="1">
    <location>
        <begin position="214"/>
        <end position="262"/>
    </location>
</feature>
<organismHost>
    <name type="scientific">Homo sapiens</name>
    <name type="common">Human</name>
    <dbReference type="NCBI Taxonomy" id="9606"/>
</organismHost>
<feature type="compositionally biased region" description="Polar residues" evidence="1">
    <location>
        <begin position="29"/>
        <end position="39"/>
    </location>
</feature>
<organism evidence="2">
    <name type="scientific">Human herpesvirus 2</name>
    <name type="common">HHV-2</name>
    <name type="synonym">Human herpes simplex virus 2</name>
    <dbReference type="NCBI Taxonomy" id="10310"/>
    <lineage>
        <taxon>Viruses</taxon>
        <taxon>Duplodnaviria</taxon>
        <taxon>Heunggongvirae</taxon>
        <taxon>Peploviricota</taxon>
        <taxon>Herviviricetes</taxon>
        <taxon>Herpesvirales</taxon>
        <taxon>Orthoherpesviridae</taxon>
        <taxon>Alphaherpesvirinae</taxon>
        <taxon>Simplexvirus</taxon>
        <taxon>Simplexvirus humanalpha2</taxon>
    </lineage>
</organism>
<protein>
    <submittedName>
        <fullName evidence="2">Uncharacterized protein</fullName>
    </submittedName>
</protein>
<feature type="compositionally biased region" description="Polar residues" evidence="1">
    <location>
        <begin position="138"/>
        <end position="150"/>
    </location>
</feature>
<accession>A0A481TGH3</accession>
<feature type="compositionally biased region" description="Low complexity" evidence="1">
    <location>
        <begin position="97"/>
        <end position="133"/>
    </location>
</feature>
<evidence type="ECO:0000313" key="3">
    <source>
        <dbReference type="EMBL" id="QBH82897.1"/>
    </source>
</evidence>
<feature type="region of interest" description="Disordered" evidence="1">
    <location>
        <begin position="164"/>
        <end position="200"/>
    </location>
</feature>
<evidence type="ECO:0000313" key="2">
    <source>
        <dbReference type="EMBL" id="QBH80550.1"/>
    </source>
</evidence>
<feature type="compositionally biased region" description="Polar residues" evidence="1">
    <location>
        <begin position="67"/>
        <end position="91"/>
    </location>
</feature>
<feature type="compositionally biased region" description="Low complexity" evidence="1">
    <location>
        <begin position="1"/>
        <end position="10"/>
    </location>
</feature>
<dbReference type="EMBL" id="MH790635">
    <property type="protein sequence ID" value="QBH82897.1"/>
    <property type="molecule type" value="Genomic_DNA"/>
</dbReference>
<reference evidence="2" key="1">
    <citation type="submission" date="2018-08" db="EMBL/GenBank/DDBJ databases">
        <title>HSV2 whole genome sequences from clinical isolates.</title>
        <authorList>
            <person name="Roychoudhury P."/>
            <person name="Greninger A.L."/>
            <person name="Jerome K.R."/>
            <person name="Johnston C."/>
            <person name="Wald A."/>
            <person name="Xie H."/>
        </authorList>
    </citation>
    <scope>NUCLEOTIDE SEQUENCE</scope>
    <source>
        <strain evidence="2">2006-13867CAM</strain>
        <strain evidence="3">2010-8179</strain>
    </source>
</reference>
<feature type="region of interest" description="Disordered" evidence="1">
    <location>
        <begin position="26"/>
        <end position="45"/>
    </location>
</feature>
<feature type="region of interest" description="Disordered" evidence="1">
    <location>
        <begin position="1"/>
        <end position="20"/>
    </location>
</feature>
<feature type="compositionally biased region" description="Polar residues" evidence="1">
    <location>
        <begin position="226"/>
        <end position="248"/>
    </location>
</feature>
<sequence length="288" mass="29049">MPLAESTARTDASRARRASWIAPCAASASPGSTLNSPQNAAPVPPQTANFTELAVCSICRQTAAMTPPSSCRSAGQASHASGTRRSSTARAQGSEGAAATSASSLSRPARPRASGSPASPRPARAARSWAWSPEKQNRAVQTGPTAAGGSSSWMVVAVGCHRATASRKAGRRRPAASEATAGHARGGRTTLAPTAGQAPRHAAWVAAAPRTRSRADSAAAAAGTVNVGQPGNPSTAKYWTGPPRTSNPGPRKAKTGARAPGAAWTVVCHCRKRATSAGAENPSPALTK</sequence>
<name>A0A481TGH3_HHV2</name>
<proteinExistence type="predicted"/>
<feature type="compositionally biased region" description="Basic residues" evidence="1">
    <location>
        <begin position="164"/>
        <end position="174"/>
    </location>
</feature>
<feature type="region of interest" description="Disordered" evidence="1">
    <location>
        <begin position="67"/>
        <end position="150"/>
    </location>
</feature>
<dbReference type="EMBL" id="MH790608">
    <property type="protein sequence ID" value="QBH80550.1"/>
    <property type="molecule type" value="Genomic_DNA"/>
</dbReference>
<evidence type="ECO:0000256" key="1">
    <source>
        <dbReference type="SAM" id="MobiDB-lite"/>
    </source>
</evidence>